<feature type="domain" description="Saccharopine dehydrogenase NADP binding" evidence="2">
    <location>
        <begin position="4"/>
        <end position="120"/>
    </location>
</feature>
<keyword evidence="1" id="KW-0560">Oxidoreductase</keyword>
<gene>
    <name evidence="4" type="ORF">A8C56_05790</name>
</gene>
<dbReference type="InterPro" id="IPR032095">
    <property type="entry name" value="Sacchrp_dh-like_C"/>
</dbReference>
<evidence type="ECO:0000256" key="1">
    <source>
        <dbReference type="ARBA" id="ARBA00023002"/>
    </source>
</evidence>
<dbReference type="RefSeq" id="WP_067761646.1">
    <property type="nucleotide sequence ID" value="NZ_CP015772.1"/>
</dbReference>
<dbReference type="GO" id="GO:0004753">
    <property type="term" value="F:saccharopine dehydrogenase activity"/>
    <property type="evidence" value="ECO:0007669"/>
    <property type="project" value="TreeGrafter"/>
</dbReference>
<dbReference type="InterPro" id="IPR036291">
    <property type="entry name" value="NAD(P)-bd_dom_sf"/>
</dbReference>
<protein>
    <submittedName>
        <fullName evidence="4">Saccharopine dehydrogenase</fullName>
    </submittedName>
</protein>
<evidence type="ECO:0000259" key="3">
    <source>
        <dbReference type="Pfam" id="PF16653"/>
    </source>
</evidence>
<dbReference type="PANTHER" id="PTHR11133">
    <property type="entry name" value="SACCHAROPINE DEHYDROGENASE"/>
    <property type="match status" value="1"/>
</dbReference>
<dbReference type="STRING" id="1176587.A8C56_05790"/>
<reference evidence="4 5" key="1">
    <citation type="submission" date="2016-05" db="EMBL/GenBank/DDBJ databases">
        <title>Niabella ginsenosidivorans BS26 whole genome sequencing.</title>
        <authorList>
            <person name="Im W.T."/>
            <person name="Siddiqi M.Z."/>
        </authorList>
    </citation>
    <scope>NUCLEOTIDE SEQUENCE [LARGE SCALE GENOMIC DNA]</scope>
    <source>
        <strain evidence="4 5">BS26</strain>
    </source>
</reference>
<dbReference type="GO" id="GO:0019878">
    <property type="term" value="P:lysine biosynthetic process via aminoadipic acid"/>
    <property type="evidence" value="ECO:0007669"/>
    <property type="project" value="TreeGrafter"/>
</dbReference>
<keyword evidence="5" id="KW-1185">Reference proteome</keyword>
<dbReference type="Proteomes" id="UP000077667">
    <property type="component" value="Chromosome"/>
</dbReference>
<dbReference type="Pfam" id="PF03435">
    <property type="entry name" value="Sacchrp_dh_NADP"/>
    <property type="match status" value="1"/>
</dbReference>
<evidence type="ECO:0000313" key="4">
    <source>
        <dbReference type="EMBL" id="ANH83728.1"/>
    </source>
</evidence>
<dbReference type="KEGG" id="nia:A8C56_05790"/>
<dbReference type="InterPro" id="IPR005097">
    <property type="entry name" value="Sacchrp_dh_NADP-bd"/>
</dbReference>
<dbReference type="Gene3D" id="1.10.1870.10">
    <property type="entry name" value="Domain 3, Saccharopine reductase"/>
    <property type="match status" value="1"/>
</dbReference>
<feature type="domain" description="Saccharopine dehydrogenase-like C-terminal" evidence="3">
    <location>
        <begin position="126"/>
        <end position="438"/>
    </location>
</feature>
<dbReference type="EMBL" id="CP015772">
    <property type="protein sequence ID" value="ANH83728.1"/>
    <property type="molecule type" value="Genomic_DNA"/>
</dbReference>
<dbReference type="InterPro" id="IPR051168">
    <property type="entry name" value="AASS"/>
</dbReference>
<dbReference type="AlphaFoldDB" id="A0A1A9I7R9"/>
<dbReference type="SUPFAM" id="SSF51735">
    <property type="entry name" value="NAD(P)-binding Rossmann-fold domains"/>
    <property type="match status" value="1"/>
</dbReference>
<dbReference type="Pfam" id="PF16653">
    <property type="entry name" value="Sacchrp_dh_C"/>
    <property type="match status" value="1"/>
</dbReference>
<organism evidence="4 5">
    <name type="scientific">Niabella ginsenosidivorans</name>
    <dbReference type="NCBI Taxonomy" id="1176587"/>
    <lineage>
        <taxon>Bacteria</taxon>
        <taxon>Pseudomonadati</taxon>
        <taxon>Bacteroidota</taxon>
        <taxon>Chitinophagia</taxon>
        <taxon>Chitinophagales</taxon>
        <taxon>Chitinophagaceae</taxon>
        <taxon>Niabella</taxon>
    </lineage>
</organism>
<accession>A0A1A9I7R9</accession>
<dbReference type="Gene3D" id="3.30.360.10">
    <property type="entry name" value="Dihydrodipicolinate Reductase, domain 2"/>
    <property type="match status" value="1"/>
</dbReference>
<evidence type="ECO:0000259" key="2">
    <source>
        <dbReference type="Pfam" id="PF03435"/>
    </source>
</evidence>
<dbReference type="SUPFAM" id="SSF55347">
    <property type="entry name" value="Glyceraldehyde-3-phosphate dehydrogenase-like, C-terminal domain"/>
    <property type="match status" value="1"/>
</dbReference>
<evidence type="ECO:0000313" key="5">
    <source>
        <dbReference type="Proteomes" id="UP000077667"/>
    </source>
</evidence>
<name>A0A1A9I7R9_9BACT</name>
<dbReference type="PANTHER" id="PTHR11133:SF22">
    <property type="entry name" value="ALPHA-AMINOADIPIC SEMIALDEHYDE SYNTHASE, MITOCHONDRIAL"/>
    <property type="match status" value="1"/>
</dbReference>
<proteinExistence type="predicted"/>
<sequence length="446" mass="50055">MKTILLFGAGKSATVLIQYFLQYAEEEKWELIVADADFLLAQSKINGHPAGKAVAVDLADTATIHELVARASVVISMLPPAFHIIIARSCLALKKNFLTASYIDEALLLLREDIKKNGLLFLGEMGLDPGLDHMSAMRIFDRIRYAGGEINSFKSHCGGLVAPEDDNNPWHYKVSWNPRNITLAGSAGAVYKEDNITKHLLYTEVFENCPVIEVPPLGKWACYPNRNSLQYIPIYQLENAKTVVRCTLRHPDFCTGWQYIVAAGLTNLLDTGIIEGFKDKSINDWFTACLNFYTKTETFDDYLKRHVTPLHQLLVKRLFEYLGLFSQERIPSSAKSSADVLQYLLETRLALSPEDKDMIIMIHEITFTLNNRTEQLFSSLIVKGDNALQTAMAKTVGLPLAIATRLLLNGAIKINGLHIPIVKEIYDPVLTALEPEGIRFYEEVYV</sequence>
<dbReference type="Gene3D" id="3.40.50.720">
    <property type="entry name" value="NAD(P)-binding Rossmann-like Domain"/>
    <property type="match status" value="1"/>
</dbReference>
<dbReference type="GO" id="GO:0005737">
    <property type="term" value="C:cytoplasm"/>
    <property type="evidence" value="ECO:0007669"/>
    <property type="project" value="TreeGrafter"/>
</dbReference>
<dbReference type="OrthoDB" id="973788at2"/>